<dbReference type="InterPro" id="IPR015867">
    <property type="entry name" value="N-reg_PII/ATP_PRibTrfase_C"/>
</dbReference>
<dbReference type="SUPFAM" id="SSF54913">
    <property type="entry name" value="GlnB-like"/>
    <property type="match status" value="1"/>
</dbReference>
<gene>
    <name evidence="4" type="ORF">AXG93_3036s1340</name>
    <name evidence="3" type="ORF">Mp_4g10910</name>
</gene>
<accession>A0A176W7H0</accession>
<feature type="signal peptide" evidence="2">
    <location>
        <begin position="1"/>
        <end position="21"/>
    </location>
</feature>
<name>A0A176W7H0_MARPO</name>
<reference evidence="4 5" key="1">
    <citation type="submission" date="2016-03" db="EMBL/GenBank/DDBJ databases">
        <title>Mechanisms controlling the formation of the plant cell surface in tip-growing cells are functionally conserved among land plants.</title>
        <authorList>
            <person name="Honkanen S."/>
            <person name="Jones V.A."/>
            <person name="Morieri G."/>
            <person name="Champion C."/>
            <person name="Hetherington A.J."/>
            <person name="Kelly S."/>
            <person name="Saint-Marcoux D."/>
            <person name="Proust H."/>
            <person name="Prescott H."/>
            <person name="Dolan L."/>
        </authorList>
    </citation>
    <scope>NUCLEOTIDE SEQUENCE [LARGE SCALE GENOMIC DNA]</scope>
    <source>
        <strain evidence="5">cv. Tak-1 and cv. Tak-2</strain>
        <tissue evidence="4">Whole gametophyte</tissue>
    </source>
</reference>
<sequence length="200" mass="21869">MRFLDVLLFWVFVSSRQYASGGILAVKRNGTFGERLDEFVKIFGTATTGIDFPSESILKRGPTNALSNSYLKSRFTSRAMAEAGEAAVPLIVVYVTVPNKETATSLATSIVSNKLAACVNQVPGVMSTYMWEGKVETEEEILLIIKTRQALLDSLTVHVKSNHPYTVPEVIALPILGGSDSYVQWVVDNTQKADDVIPPL</sequence>
<dbReference type="Proteomes" id="UP001162541">
    <property type="component" value="Chromosome 4"/>
</dbReference>
<keyword evidence="2" id="KW-0732">Signal</keyword>
<dbReference type="Pfam" id="PF03091">
    <property type="entry name" value="CutA1"/>
    <property type="match status" value="1"/>
</dbReference>
<evidence type="ECO:0000313" key="4">
    <source>
        <dbReference type="EMBL" id="OAE29007.1"/>
    </source>
</evidence>
<dbReference type="EMBL" id="AP019869">
    <property type="protein sequence ID" value="BBN08357.1"/>
    <property type="molecule type" value="Genomic_DNA"/>
</dbReference>
<evidence type="ECO:0000313" key="5">
    <source>
        <dbReference type="Proteomes" id="UP000077202"/>
    </source>
</evidence>
<evidence type="ECO:0000256" key="1">
    <source>
        <dbReference type="ARBA" id="ARBA00010169"/>
    </source>
</evidence>
<evidence type="ECO:0000256" key="2">
    <source>
        <dbReference type="SAM" id="SignalP"/>
    </source>
</evidence>
<proteinExistence type="inferred from homology"/>
<evidence type="ECO:0000313" key="3">
    <source>
        <dbReference type="EMBL" id="BBN08357.1"/>
    </source>
</evidence>
<evidence type="ECO:0000313" key="6">
    <source>
        <dbReference type="Proteomes" id="UP001162541"/>
    </source>
</evidence>
<dbReference type="InterPro" id="IPR011322">
    <property type="entry name" value="N-reg_PII-like_a/b"/>
</dbReference>
<dbReference type="GO" id="GO:0010038">
    <property type="term" value="P:response to metal ion"/>
    <property type="evidence" value="ECO:0007669"/>
    <property type="project" value="InterPro"/>
</dbReference>
<reference evidence="3" key="2">
    <citation type="journal article" date="2019" name="Curr. Biol.">
        <title>Chromatin organization in early land plants reveals an ancestral association between H3K27me3, transposons, and constitutive heterochromatin.</title>
        <authorList>
            <person name="Montgomery S.A."/>
            <person name="Tanizawa Y."/>
            <person name="Galik B."/>
            <person name="Wang N."/>
            <person name="Ito T."/>
            <person name="Mochizuki T."/>
            <person name="Akimcheva S."/>
            <person name="Bowman J."/>
            <person name="Cognat V."/>
            <person name="Drouard L."/>
            <person name="Ekker H."/>
            <person name="Houng S."/>
            <person name="Kohchi T."/>
            <person name="Lin S."/>
            <person name="Liu L.D."/>
            <person name="Nakamura Y."/>
            <person name="Valeeva L.R."/>
            <person name="Shakirov E.V."/>
            <person name="Shippen D.E."/>
            <person name="Wei W."/>
            <person name="Yagura M."/>
            <person name="Yamaoka S."/>
            <person name="Yamato K.T."/>
            <person name="Liu C."/>
            <person name="Berger F."/>
        </authorList>
    </citation>
    <scope>NUCLEOTIDE SEQUENCE [LARGE SCALE GENOMIC DNA]</scope>
    <source>
        <strain evidence="3">Tak-1</strain>
    </source>
</reference>
<keyword evidence="5" id="KW-1185">Reference proteome</keyword>
<dbReference type="PANTHER" id="PTHR23419:SF8">
    <property type="entry name" value="FI09726P"/>
    <property type="match status" value="1"/>
</dbReference>
<dbReference type="PANTHER" id="PTHR23419">
    <property type="entry name" value="DIVALENT CATION TOLERANCE CUTA-RELATED"/>
    <property type="match status" value="1"/>
</dbReference>
<protein>
    <submittedName>
        <fullName evidence="4">Uncharacterized protein</fullName>
    </submittedName>
</protein>
<dbReference type="AlphaFoldDB" id="A0A176W7H0"/>
<organism evidence="4 5">
    <name type="scientific">Marchantia polymorpha subsp. ruderalis</name>
    <dbReference type="NCBI Taxonomy" id="1480154"/>
    <lineage>
        <taxon>Eukaryota</taxon>
        <taxon>Viridiplantae</taxon>
        <taxon>Streptophyta</taxon>
        <taxon>Embryophyta</taxon>
        <taxon>Marchantiophyta</taxon>
        <taxon>Marchantiopsida</taxon>
        <taxon>Marchantiidae</taxon>
        <taxon>Marchantiales</taxon>
        <taxon>Marchantiaceae</taxon>
        <taxon>Marchantia</taxon>
    </lineage>
</organism>
<feature type="chain" id="PRO_5042333777" evidence="2">
    <location>
        <begin position="22"/>
        <end position="200"/>
    </location>
</feature>
<dbReference type="GO" id="GO:0005507">
    <property type="term" value="F:copper ion binding"/>
    <property type="evidence" value="ECO:0007669"/>
    <property type="project" value="TreeGrafter"/>
</dbReference>
<dbReference type="Gene3D" id="3.30.70.120">
    <property type="match status" value="1"/>
</dbReference>
<dbReference type="EMBL" id="LVLJ01001564">
    <property type="protein sequence ID" value="OAE29007.1"/>
    <property type="molecule type" value="Genomic_DNA"/>
</dbReference>
<dbReference type="Proteomes" id="UP000077202">
    <property type="component" value="Unassembled WGS sequence"/>
</dbReference>
<dbReference type="InterPro" id="IPR004323">
    <property type="entry name" value="Ion_tolerance_CutA"/>
</dbReference>
<comment type="similarity">
    <text evidence="1">Belongs to the CutA family.</text>
</comment>
<reference evidence="6" key="3">
    <citation type="journal article" date="2020" name="Curr. Biol.">
        <title>Chromatin organization in early land plants reveals an ancestral association between H3K27me3, transposons, and constitutive heterochromatin.</title>
        <authorList>
            <person name="Montgomery S.A."/>
            <person name="Tanizawa Y."/>
            <person name="Galik B."/>
            <person name="Wang N."/>
            <person name="Ito T."/>
            <person name="Mochizuki T."/>
            <person name="Akimcheva S."/>
            <person name="Bowman J.L."/>
            <person name="Cognat V."/>
            <person name="Marechal-Drouard L."/>
            <person name="Ekker H."/>
            <person name="Hong S.F."/>
            <person name="Kohchi T."/>
            <person name="Lin S.S."/>
            <person name="Liu L.D."/>
            <person name="Nakamura Y."/>
            <person name="Valeeva L.R."/>
            <person name="Shakirov E.V."/>
            <person name="Shippen D.E."/>
            <person name="Wei W.L."/>
            <person name="Yagura M."/>
            <person name="Yamaoka S."/>
            <person name="Yamato K.T."/>
            <person name="Liu C."/>
            <person name="Berger F."/>
        </authorList>
    </citation>
    <scope>NUCLEOTIDE SEQUENCE [LARGE SCALE GENOMIC DNA]</scope>
    <source>
        <strain evidence="6">Tak-1</strain>
    </source>
</reference>